<organism evidence="1 2">
    <name type="scientific">Sphingomonas insulae</name>
    <dbReference type="NCBI Taxonomy" id="424800"/>
    <lineage>
        <taxon>Bacteria</taxon>
        <taxon>Pseudomonadati</taxon>
        <taxon>Pseudomonadota</taxon>
        <taxon>Alphaproteobacteria</taxon>
        <taxon>Sphingomonadales</taxon>
        <taxon>Sphingomonadaceae</taxon>
        <taxon>Sphingomonas</taxon>
    </lineage>
</organism>
<name>A0ABP3T1E1_9SPHN</name>
<dbReference type="RefSeq" id="WP_163956914.1">
    <property type="nucleotide sequence ID" value="NZ_BAAAES010000008.1"/>
</dbReference>
<evidence type="ECO:0008006" key="3">
    <source>
        <dbReference type="Google" id="ProtNLM"/>
    </source>
</evidence>
<protein>
    <recommendedName>
        <fullName evidence="3">MarR family transcriptional regulator</fullName>
    </recommendedName>
</protein>
<keyword evidence="2" id="KW-1185">Reference proteome</keyword>
<reference evidence="2" key="1">
    <citation type="journal article" date="2019" name="Int. J. Syst. Evol. Microbiol.">
        <title>The Global Catalogue of Microorganisms (GCM) 10K type strain sequencing project: providing services to taxonomists for standard genome sequencing and annotation.</title>
        <authorList>
            <consortium name="The Broad Institute Genomics Platform"/>
            <consortium name="The Broad Institute Genome Sequencing Center for Infectious Disease"/>
            <person name="Wu L."/>
            <person name="Ma J."/>
        </authorList>
    </citation>
    <scope>NUCLEOTIDE SEQUENCE [LARGE SCALE GENOMIC DNA]</scope>
    <source>
        <strain evidence="2">JCM 14603</strain>
    </source>
</reference>
<comment type="caution">
    <text evidence="1">The sequence shown here is derived from an EMBL/GenBank/DDBJ whole genome shotgun (WGS) entry which is preliminary data.</text>
</comment>
<accession>A0ABP3T1E1</accession>
<dbReference type="Proteomes" id="UP001500238">
    <property type="component" value="Unassembled WGS sequence"/>
</dbReference>
<sequence length="133" mass="14435">MANERLVEFWAKTIAMRSPVIMQQLHGAALGLIADRRAMQRTLPPEFVHCPSLDMLLALFVADGHAMPVADFITAAPAAAAVARRWIDVFVQRDLVSVRNGVASLTEAGFRMIADTCQAVIEAQMGSRASSLN</sequence>
<evidence type="ECO:0000313" key="2">
    <source>
        <dbReference type="Proteomes" id="UP001500238"/>
    </source>
</evidence>
<dbReference type="EMBL" id="BAAAES010000008">
    <property type="protein sequence ID" value="GAA0670502.1"/>
    <property type="molecule type" value="Genomic_DNA"/>
</dbReference>
<evidence type="ECO:0000313" key="1">
    <source>
        <dbReference type="EMBL" id="GAA0670502.1"/>
    </source>
</evidence>
<proteinExistence type="predicted"/>
<gene>
    <name evidence="1" type="ORF">GCM10009102_21540</name>
</gene>